<organism evidence="1 2">
    <name type="scientific">Candidatus Scatousia excrementigallinarum</name>
    <dbReference type="NCBI Taxonomy" id="2840935"/>
    <lineage>
        <taxon>Bacteria</taxon>
        <taxon>Candidatus Scatousia</taxon>
    </lineage>
</organism>
<comment type="caution">
    <text evidence="1">The sequence shown here is derived from an EMBL/GenBank/DDBJ whole genome shotgun (WGS) entry which is preliminary data.</text>
</comment>
<accession>A0A9D1F132</accession>
<evidence type="ECO:0000313" key="2">
    <source>
        <dbReference type="Proteomes" id="UP000823928"/>
    </source>
</evidence>
<dbReference type="Proteomes" id="UP000823928">
    <property type="component" value="Unassembled WGS sequence"/>
</dbReference>
<gene>
    <name evidence="1" type="ORF">IAC10_12890</name>
</gene>
<dbReference type="EMBL" id="DVIU01000265">
    <property type="protein sequence ID" value="HIS37494.1"/>
    <property type="molecule type" value="Genomic_DNA"/>
</dbReference>
<name>A0A9D1F132_9BACT</name>
<reference evidence="1" key="1">
    <citation type="submission" date="2020-10" db="EMBL/GenBank/DDBJ databases">
        <authorList>
            <person name="Gilroy R."/>
        </authorList>
    </citation>
    <scope>NUCLEOTIDE SEQUENCE</scope>
    <source>
        <strain evidence="1">6276</strain>
    </source>
</reference>
<reference evidence="1" key="2">
    <citation type="journal article" date="2021" name="PeerJ">
        <title>Extensive microbial diversity within the chicken gut microbiome revealed by metagenomics and culture.</title>
        <authorList>
            <person name="Gilroy R."/>
            <person name="Ravi A."/>
            <person name="Getino M."/>
            <person name="Pursley I."/>
            <person name="Horton D.L."/>
            <person name="Alikhan N.F."/>
            <person name="Baker D."/>
            <person name="Gharbi K."/>
            <person name="Hall N."/>
            <person name="Watson M."/>
            <person name="Adriaenssens E.M."/>
            <person name="Foster-Nyarko E."/>
            <person name="Jarju S."/>
            <person name="Secka A."/>
            <person name="Antonio M."/>
            <person name="Oren A."/>
            <person name="Chaudhuri R.R."/>
            <person name="La Ragione R."/>
            <person name="Hildebrand F."/>
            <person name="Pallen M.J."/>
        </authorList>
    </citation>
    <scope>NUCLEOTIDE SEQUENCE</scope>
    <source>
        <strain evidence="1">6276</strain>
    </source>
</reference>
<evidence type="ECO:0000313" key="1">
    <source>
        <dbReference type="EMBL" id="HIS37494.1"/>
    </source>
</evidence>
<protein>
    <submittedName>
        <fullName evidence="1">Uncharacterized protein</fullName>
    </submittedName>
</protein>
<dbReference type="AlphaFoldDB" id="A0A9D1F132"/>
<proteinExistence type="predicted"/>
<sequence length="76" mass="8755">MNCAGLSFNSKFRKCVLQWSEITNIEIRGKGAGRNPAYKVIIFYSDQELKFITTSWGVGLFIKFCPNDKLHFSEFI</sequence>